<comment type="caution">
    <text evidence="9">The sequence shown here is derived from an EMBL/GenBank/DDBJ whole genome shotgun (WGS) entry which is preliminary data.</text>
</comment>
<dbReference type="InterPro" id="IPR026912">
    <property type="entry name" value="Adenine_deam_C"/>
</dbReference>
<dbReference type="InterPro" id="IPR006680">
    <property type="entry name" value="Amidohydro-rel"/>
</dbReference>
<dbReference type="AlphaFoldDB" id="A0A9D2CDU4"/>
<dbReference type="PANTHER" id="PTHR11113:SF2">
    <property type="entry name" value="ADENINE DEAMINASE"/>
    <property type="match status" value="1"/>
</dbReference>
<comment type="similarity">
    <text evidence="1 6">Belongs to the metallo-dependent hydrolases superfamily. Adenine deaminase family.</text>
</comment>
<evidence type="ECO:0000256" key="5">
    <source>
        <dbReference type="ARBA" id="ARBA00047720"/>
    </source>
</evidence>
<dbReference type="Gene3D" id="2.30.40.10">
    <property type="entry name" value="Urease, subunit C, domain 1"/>
    <property type="match status" value="1"/>
</dbReference>
<dbReference type="Pfam" id="PF13382">
    <property type="entry name" value="Adenine_deam_C"/>
    <property type="match status" value="1"/>
</dbReference>
<accession>A0A9D2CDU4</accession>
<dbReference type="SUPFAM" id="SSF51338">
    <property type="entry name" value="Composite domain of metallo-dependent hydrolases"/>
    <property type="match status" value="1"/>
</dbReference>
<evidence type="ECO:0000256" key="1">
    <source>
        <dbReference type="ARBA" id="ARBA00006773"/>
    </source>
</evidence>
<evidence type="ECO:0000256" key="2">
    <source>
        <dbReference type="ARBA" id="ARBA00012782"/>
    </source>
</evidence>
<evidence type="ECO:0000256" key="3">
    <source>
        <dbReference type="ARBA" id="ARBA00022801"/>
    </source>
</evidence>
<evidence type="ECO:0000256" key="4">
    <source>
        <dbReference type="ARBA" id="ARBA00023211"/>
    </source>
</evidence>
<dbReference type="GO" id="GO:0006146">
    <property type="term" value="P:adenine catabolic process"/>
    <property type="evidence" value="ECO:0007669"/>
    <property type="project" value="InterPro"/>
</dbReference>
<comment type="cofactor">
    <cofactor evidence="6">
        <name>Mn(2+)</name>
        <dbReference type="ChEBI" id="CHEBI:29035"/>
    </cofactor>
</comment>
<dbReference type="EMBL" id="DXCX01000031">
    <property type="protein sequence ID" value="HIY72928.1"/>
    <property type="molecule type" value="Genomic_DNA"/>
</dbReference>
<organism evidence="9 10">
    <name type="scientific">Candidatus Intestinimonas merdavium</name>
    <dbReference type="NCBI Taxonomy" id="2838622"/>
    <lineage>
        <taxon>Bacteria</taxon>
        <taxon>Bacillati</taxon>
        <taxon>Bacillota</taxon>
        <taxon>Clostridia</taxon>
        <taxon>Eubacteriales</taxon>
        <taxon>Intestinimonas</taxon>
    </lineage>
</organism>
<reference evidence="9" key="1">
    <citation type="journal article" date="2021" name="PeerJ">
        <title>Extensive microbial diversity within the chicken gut microbiome revealed by metagenomics and culture.</title>
        <authorList>
            <person name="Gilroy R."/>
            <person name="Ravi A."/>
            <person name="Getino M."/>
            <person name="Pursley I."/>
            <person name="Horton D.L."/>
            <person name="Alikhan N.F."/>
            <person name="Baker D."/>
            <person name="Gharbi K."/>
            <person name="Hall N."/>
            <person name="Watson M."/>
            <person name="Adriaenssens E.M."/>
            <person name="Foster-Nyarko E."/>
            <person name="Jarju S."/>
            <person name="Secka A."/>
            <person name="Antonio M."/>
            <person name="Oren A."/>
            <person name="Chaudhuri R.R."/>
            <person name="La Ragione R."/>
            <person name="Hildebrand F."/>
            <person name="Pallen M.J."/>
        </authorList>
    </citation>
    <scope>NUCLEOTIDE SEQUENCE</scope>
    <source>
        <strain evidence="9">CHK33-7979</strain>
    </source>
</reference>
<dbReference type="GO" id="GO:0000034">
    <property type="term" value="F:adenine deaminase activity"/>
    <property type="evidence" value="ECO:0007669"/>
    <property type="project" value="UniProtKB-UniRule"/>
</dbReference>
<evidence type="ECO:0000313" key="9">
    <source>
        <dbReference type="EMBL" id="HIY72928.1"/>
    </source>
</evidence>
<dbReference type="NCBIfam" id="TIGR01178">
    <property type="entry name" value="ade"/>
    <property type="match status" value="1"/>
</dbReference>
<sequence length="573" mass="61309">MESDWERIQRRARVRGRMLRAAAGEVPAELVLKNAAYVNVFSNELGHGDIALEAGHIVGIGSYTGRRAYDCAGRIVLPALIDGHIHLESALVTPWEFVRAVLPHGTGAVVADPHEIANVMGTDGIEYLLQATEGLPVDVYFMLPSCVPATAMEASGARLDARAIDPLYRHPRVLGLGEVMDFMGVVRGDLDLLEKLEAAHHRGRPVDGHAPDLPQPALSAYVAAGIGSDHECHDLEDALAKLRLGQTILIREGTAARNLEALLPLLSPPYCDRCLFCTDDKHPNDLLDRGHMDHIVRRAISLGADPILAVKAATYNAARHFSLRGRGAVAPGYRGDLVLIDNFTDFTVEQVWRGGVPVLTPEGVPEGAPPGIDPRLEGGARRTFHVGVLSPADFSGGGWLPVIGMVAGEITTVPMGRSDRIDPARDILKAAVVERHRHTGAIGLGFLKGYGLKEGAVATYVSHDANNIIVVGTSEAEMAAAANRVIALKGGIVVWRGDRAEAEVALPIAGIMSDQALPVVNEQLERAKARAHGLGVRRGIDPFMTLSFMAIPVIPSLRLTTGGVFDVTAQRLL</sequence>
<reference evidence="9" key="2">
    <citation type="submission" date="2021-04" db="EMBL/GenBank/DDBJ databases">
        <authorList>
            <person name="Gilroy R."/>
        </authorList>
    </citation>
    <scope>NUCLEOTIDE SEQUENCE</scope>
    <source>
        <strain evidence="9">CHK33-7979</strain>
    </source>
</reference>
<dbReference type="HAMAP" id="MF_01518">
    <property type="entry name" value="Adenine_deamin"/>
    <property type="match status" value="1"/>
</dbReference>
<dbReference type="Proteomes" id="UP000886824">
    <property type="component" value="Unassembled WGS sequence"/>
</dbReference>
<dbReference type="InterPro" id="IPR011059">
    <property type="entry name" value="Metal-dep_hydrolase_composite"/>
</dbReference>
<gene>
    <name evidence="6 9" type="primary">ade</name>
    <name evidence="9" type="ORF">H9826_02970</name>
</gene>
<name>A0A9D2CDU4_9FIRM</name>
<dbReference type="EC" id="3.5.4.2" evidence="2 6"/>
<dbReference type="Gene3D" id="3.20.20.140">
    <property type="entry name" value="Metal-dependent hydrolases"/>
    <property type="match status" value="1"/>
</dbReference>
<dbReference type="InterPro" id="IPR032466">
    <property type="entry name" value="Metal_Hydrolase"/>
</dbReference>
<feature type="domain" description="Amidohydrolase-related" evidence="7">
    <location>
        <begin position="75"/>
        <end position="357"/>
    </location>
</feature>
<keyword evidence="4 6" id="KW-0464">Manganese</keyword>
<evidence type="ECO:0000259" key="8">
    <source>
        <dbReference type="Pfam" id="PF13382"/>
    </source>
</evidence>
<keyword evidence="3 6" id="KW-0378">Hydrolase</keyword>
<evidence type="ECO:0000259" key="7">
    <source>
        <dbReference type="Pfam" id="PF01979"/>
    </source>
</evidence>
<dbReference type="CDD" id="cd01295">
    <property type="entry name" value="AdeC"/>
    <property type="match status" value="1"/>
</dbReference>
<dbReference type="Pfam" id="PF01979">
    <property type="entry name" value="Amidohydro_1"/>
    <property type="match status" value="1"/>
</dbReference>
<comment type="catalytic activity">
    <reaction evidence="5 6">
        <text>adenine + H2O + H(+) = hypoxanthine + NH4(+)</text>
        <dbReference type="Rhea" id="RHEA:23688"/>
        <dbReference type="ChEBI" id="CHEBI:15377"/>
        <dbReference type="ChEBI" id="CHEBI:15378"/>
        <dbReference type="ChEBI" id="CHEBI:16708"/>
        <dbReference type="ChEBI" id="CHEBI:17368"/>
        <dbReference type="ChEBI" id="CHEBI:28938"/>
        <dbReference type="EC" id="3.5.4.2"/>
    </reaction>
</comment>
<feature type="domain" description="Adenine deaminase C-terminal" evidence="8">
    <location>
        <begin position="420"/>
        <end position="570"/>
    </location>
</feature>
<evidence type="ECO:0000313" key="10">
    <source>
        <dbReference type="Proteomes" id="UP000886824"/>
    </source>
</evidence>
<dbReference type="PANTHER" id="PTHR11113">
    <property type="entry name" value="N-ACETYLGLUCOSAMINE-6-PHOSPHATE DEACETYLASE"/>
    <property type="match status" value="1"/>
</dbReference>
<dbReference type="InterPro" id="IPR006679">
    <property type="entry name" value="Adenine_deam"/>
</dbReference>
<evidence type="ECO:0000256" key="6">
    <source>
        <dbReference type="HAMAP-Rule" id="MF_01518"/>
    </source>
</evidence>
<protein>
    <recommendedName>
        <fullName evidence="2 6">Adenine deaminase</fullName>
        <shortName evidence="6">Adenase</shortName>
        <shortName evidence="6">Adenine aminase</shortName>
        <ecNumber evidence="2 6">3.5.4.2</ecNumber>
    </recommendedName>
</protein>
<dbReference type="SUPFAM" id="SSF51556">
    <property type="entry name" value="Metallo-dependent hydrolases"/>
    <property type="match status" value="1"/>
</dbReference>
<proteinExistence type="inferred from homology"/>